<dbReference type="EMBL" id="JAUSUT010000001">
    <property type="protein sequence ID" value="MDQ0381296.1"/>
    <property type="molecule type" value="Genomic_DNA"/>
</dbReference>
<dbReference type="Gene3D" id="3.50.50.60">
    <property type="entry name" value="FAD/NAD(P)-binding domain"/>
    <property type="match status" value="1"/>
</dbReference>
<accession>A0ABU0F1A3</accession>
<reference evidence="1 2" key="1">
    <citation type="submission" date="2023-07" db="EMBL/GenBank/DDBJ databases">
        <title>Sequencing the genomes of 1000 actinobacteria strains.</title>
        <authorList>
            <person name="Klenk H.-P."/>
        </authorList>
    </citation>
    <scope>NUCLEOTIDE SEQUENCE [LARGE SCALE GENOMIC DNA]</scope>
    <source>
        <strain evidence="1 2">DSM 45805</strain>
    </source>
</reference>
<dbReference type="Proteomes" id="UP001229651">
    <property type="component" value="Unassembled WGS sequence"/>
</dbReference>
<comment type="caution">
    <text evidence="1">The sequence shown here is derived from an EMBL/GenBank/DDBJ whole genome shotgun (WGS) entry which is preliminary data.</text>
</comment>
<dbReference type="InterPro" id="IPR036188">
    <property type="entry name" value="FAD/NAD-bd_sf"/>
</dbReference>
<dbReference type="SUPFAM" id="SSF51905">
    <property type="entry name" value="FAD/NAD(P)-binding domain"/>
    <property type="match status" value="1"/>
</dbReference>
<protein>
    <submittedName>
        <fullName evidence="1">2-polyprenyl-6-methoxyphenol hydroxylase-like FAD-dependent oxidoreductase</fullName>
    </submittedName>
</protein>
<name>A0ABU0F1A3_9PSEU</name>
<organism evidence="1 2">
    <name type="scientific">Amycolatopsis thermophila</name>
    <dbReference type="NCBI Taxonomy" id="206084"/>
    <lineage>
        <taxon>Bacteria</taxon>
        <taxon>Bacillati</taxon>
        <taxon>Actinomycetota</taxon>
        <taxon>Actinomycetes</taxon>
        <taxon>Pseudonocardiales</taxon>
        <taxon>Pseudonocardiaceae</taxon>
        <taxon>Amycolatopsis</taxon>
    </lineage>
</organism>
<sequence>MIAPLRAVGPLSGWRRSPSPASRWRRYDRLRRFPAGLLVFGDAIRGFNPIYGQGMSVAALEALALRDCLRHGDRDLARRFFRITAKPIGVAWKPSVGSDVALPLIRRCPHAC</sequence>
<proteinExistence type="predicted"/>
<dbReference type="RefSeq" id="WP_306995858.1">
    <property type="nucleotide sequence ID" value="NZ_JAUSUT010000001.1"/>
</dbReference>
<evidence type="ECO:0000313" key="1">
    <source>
        <dbReference type="EMBL" id="MDQ0381296.1"/>
    </source>
</evidence>
<evidence type="ECO:0000313" key="2">
    <source>
        <dbReference type="Proteomes" id="UP001229651"/>
    </source>
</evidence>
<gene>
    <name evidence="1" type="ORF">FB470_005290</name>
</gene>
<keyword evidence="2" id="KW-1185">Reference proteome</keyword>